<keyword evidence="3" id="KW-1185">Reference proteome</keyword>
<proteinExistence type="predicted"/>
<evidence type="ECO:0000313" key="3">
    <source>
        <dbReference type="Proteomes" id="UP001620460"/>
    </source>
</evidence>
<gene>
    <name evidence="2" type="ORF">ISP17_08120</name>
</gene>
<protein>
    <submittedName>
        <fullName evidence="2">DUF3108 domain-containing protein</fullName>
    </submittedName>
</protein>
<evidence type="ECO:0000313" key="2">
    <source>
        <dbReference type="EMBL" id="MFK2903927.1"/>
    </source>
</evidence>
<dbReference type="RefSeq" id="WP_404631921.1">
    <property type="nucleotide sequence ID" value="NZ_JADIKM010000002.1"/>
</dbReference>
<comment type="caution">
    <text evidence="2">The sequence shown here is derived from an EMBL/GenBank/DDBJ whole genome shotgun (WGS) entry which is preliminary data.</text>
</comment>
<feature type="signal peptide" evidence="1">
    <location>
        <begin position="1"/>
        <end position="30"/>
    </location>
</feature>
<organism evidence="2 3">
    <name type="scientific">Dyella ginsengisoli</name>
    <dbReference type="NCBI Taxonomy" id="363848"/>
    <lineage>
        <taxon>Bacteria</taxon>
        <taxon>Pseudomonadati</taxon>
        <taxon>Pseudomonadota</taxon>
        <taxon>Gammaproteobacteria</taxon>
        <taxon>Lysobacterales</taxon>
        <taxon>Rhodanobacteraceae</taxon>
        <taxon>Dyella</taxon>
    </lineage>
</organism>
<dbReference type="EMBL" id="JADIKM010000002">
    <property type="protein sequence ID" value="MFK2903927.1"/>
    <property type="molecule type" value="Genomic_DNA"/>
</dbReference>
<feature type="chain" id="PRO_5046914018" evidence="1">
    <location>
        <begin position="31"/>
        <end position="243"/>
    </location>
</feature>
<keyword evidence="1" id="KW-0732">Signal</keyword>
<reference evidence="2 3" key="1">
    <citation type="submission" date="2020-10" db="EMBL/GenBank/DDBJ databases">
        <title>Phylogeny of dyella-like bacteria.</title>
        <authorList>
            <person name="Fu J."/>
        </authorList>
    </citation>
    <scope>NUCLEOTIDE SEQUENCE [LARGE SCALE GENOMIC DNA]</scope>
    <source>
        <strain evidence="2 3">Gsoil3046</strain>
    </source>
</reference>
<sequence length="243" mass="26392">MTDILRTRFSRPVRALLAGLLFVGIVPLSAAASAPTPFTATYQVQRDGQTIGEATITLSASGSDTYAYRNQTRGTSGLAALLGASSDETTRFRWHDDAPETLTYDYSMDAAIKQKHRHLEVDWAAGQVTVDEGKGPIRYASAPGMVDRNTLPLALGLALREGRKSVVLPVGVKQRVEQQQYAVQATEPVSVPAGEFKAQRVSRTDTDKPFDAWYVTSKFPLPVKLAQSDGGDLTLLLVKFHSP</sequence>
<dbReference type="Proteomes" id="UP001620460">
    <property type="component" value="Unassembled WGS sequence"/>
</dbReference>
<evidence type="ECO:0000256" key="1">
    <source>
        <dbReference type="SAM" id="SignalP"/>
    </source>
</evidence>
<name>A0ABW8JS33_9GAMM</name>
<dbReference type="InterPro" id="IPR021457">
    <property type="entry name" value="DUF3108"/>
</dbReference>
<dbReference type="Pfam" id="PF11306">
    <property type="entry name" value="DUF3108"/>
    <property type="match status" value="1"/>
</dbReference>
<accession>A0ABW8JS33</accession>